<dbReference type="Proteomes" id="UP000055048">
    <property type="component" value="Unassembled WGS sequence"/>
</dbReference>
<dbReference type="EMBL" id="JYDJ01000004">
    <property type="protein sequence ID" value="KRX50624.1"/>
    <property type="molecule type" value="Genomic_DNA"/>
</dbReference>
<gene>
    <name evidence="1" type="ORF">T05_5391</name>
</gene>
<name>A0A0V0UH91_9BILA</name>
<organism evidence="1 2">
    <name type="scientific">Trichinella murrelli</name>
    <dbReference type="NCBI Taxonomy" id="144512"/>
    <lineage>
        <taxon>Eukaryota</taxon>
        <taxon>Metazoa</taxon>
        <taxon>Ecdysozoa</taxon>
        <taxon>Nematoda</taxon>
        <taxon>Enoplea</taxon>
        <taxon>Dorylaimia</taxon>
        <taxon>Trichinellida</taxon>
        <taxon>Trichinellidae</taxon>
        <taxon>Trichinella</taxon>
    </lineage>
</organism>
<comment type="caution">
    <text evidence="1">The sequence shown here is derived from an EMBL/GenBank/DDBJ whole genome shotgun (WGS) entry which is preliminary data.</text>
</comment>
<protein>
    <submittedName>
        <fullName evidence="1">Uncharacterized protein</fullName>
    </submittedName>
</protein>
<evidence type="ECO:0000313" key="1">
    <source>
        <dbReference type="EMBL" id="KRX50624.1"/>
    </source>
</evidence>
<accession>A0A0V0UH91</accession>
<keyword evidence="2" id="KW-1185">Reference proteome</keyword>
<dbReference type="AlphaFoldDB" id="A0A0V0UH91"/>
<proteinExistence type="predicted"/>
<sequence length="72" mass="8020">MKIAKLNTRSNMRKIEFNILDVTVKRENKGVVYAACRWSTDPVQPVSIGLDACYCCTLTLPVYVVKNTSVPG</sequence>
<reference evidence="1 2" key="1">
    <citation type="submission" date="2015-01" db="EMBL/GenBank/DDBJ databases">
        <title>Evolution of Trichinella species and genotypes.</title>
        <authorList>
            <person name="Korhonen P.K."/>
            <person name="Edoardo P."/>
            <person name="Giuseppe L.R."/>
            <person name="Gasser R.B."/>
        </authorList>
    </citation>
    <scope>NUCLEOTIDE SEQUENCE [LARGE SCALE GENOMIC DNA]</scope>
    <source>
        <strain evidence="1">ISS417</strain>
    </source>
</reference>
<evidence type="ECO:0000313" key="2">
    <source>
        <dbReference type="Proteomes" id="UP000055048"/>
    </source>
</evidence>